<dbReference type="InterPro" id="IPR010982">
    <property type="entry name" value="Lambda_DNA-bd_dom_sf"/>
</dbReference>
<dbReference type="RefSeq" id="WP_039196576.1">
    <property type="nucleotide sequence ID" value="NZ_LR134310.1"/>
</dbReference>
<evidence type="ECO:0000313" key="3">
    <source>
        <dbReference type="Proteomes" id="UP000268529"/>
    </source>
</evidence>
<dbReference type="EMBL" id="LR134310">
    <property type="protein sequence ID" value="VEE92964.1"/>
    <property type="molecule type" value="Genomic_DNA"/>
</dbReference>
<dbReference type="GO" id="GO:0003677">
    <property type="term" value="F:DNA binding"/>
    <property type="evidence" value="ECO:0007669"/>
    <property type="project" value="InterPro"/>
</dbReference>
<proteinExistence type="predicted"/>
<gene>
    <name evidence="2" type="ORF">NCTC8529_02108</name>
</gene>
<dbReference type="CDD" id="cd00093">
    <property type="entry name" value="HTH_XRE"/>
    <property type="match status" value="1"/>
</dbReference>
<dbReference type="PROSITE" id="PS50943">
    <property type="entry name" value="HTH_CROC1"/>
    <property type="match status" value="1"/>
</dbReference>
<feature type="domain" description="HTH cro/C1-type" evidence="1">
    <location>
        <begin position="14"/>
        <end position="59"/>
    </location>
</feature>
<sequence length="70" mass="7540">MNETINKAINILGSQTALAEACGVTQGAVRKWLRGGGIDSKYLLKIEKATGGQVTVREICEEFEAEQATK</sequence>
<evidence type="ECO:0000313" key="2">
    <source>
        <dbReference type="EMBL" id="VEE92964.1"/>
    </source>
</evidence>
<reference evidence="2 3" key="1">
    <citation type="submission" date="2018-12" db="EMBL/GenBank/DDBJ databases">
        <authorList>
            <consortium name="Pathogen Informatics"/>
        </authorList>
    </citation>
    <scope>NUCLEOTIDE SEQUENCE [LARGE SCALE GENOMIC DNA]</scope>
    <source>
        <strain evidence="2 3">NCTC8529</strain>
    </source>
</reference>
<organism evidence="2 3">
    <name type="scientific">Actinobacillus equuli</name>
    <dbReference type="NCBI Taxonomy" id="718"/>
    <lineage>
        <taxon>Bacteria</taxon>
        <taxon>Pseudomonadati</taxon>
        <taxon>Pseudomonadota</taxon>
        <taxon>Gammaproteobacteria</taxon>
        <taxon>Pasteurellales</taxon>
        <taxon>Pasteurellaceae</taxon>
        <taxon>Actinobacillus</taxon>
    </lineage>
</organism>
<dbReference type="SUPFAM" id="SSF47413">
    <property type="entry name" value="lambda repressor-like DNA-binding domains"/>
    <property type="match status" value="1"/>
</dbReference>
<evidence type="ECO:0000259" key="1">
    <source>
        <dbReference type="PROSITE" id="PS50943"/>
    </source>
</evidence>
<dbReference type="InterPro" id="IPR031856">
    <property type="entry name" value="YdaS_toxin-like"/>
</dbReference>
<dbReference type="Proteomes" id="UP000268529">
    <property type="component" value="Chromosome"/>
</dbReference>
<dbReference type="AlphaFoldDB" id="A0AAX3FM24"/>
<dbReference type="InterPro" id="IPR001387">
    <property type="entry name" value="Cro/C1-type_HTH"/>
</dbReference>
<accession>A0AAX3FM24</accession>
<dbReference type="Gene3D" id="1.10.260.40">
    <property type="entry name" value="lambda repressor-like DNA-binding domains"/>
    <property type="match status" value="1"/>
</dbReference>
<dbReference type="Pfam" id="PF15943">
    <property type="entry name" value="YdaS_toxin"/>
    <property type="match status" value="1"/>
</dbReference>
<protein>
    <submittedName>
        <fullName evidence="2">Uncharacterized protein conserved in bacteria, prophage-related</fullName>
    </submittedName>
</protein>
<name>A0AAX3FM24_ACTEU</name>
<dbReference type="GeneID" id="92744710"/>